<organism evidence="4">
    <name type="scientific">Hanusia phi</name>
    <dbReference type="NCBI Taxonomy" id="3032"/>
    <lineage>
        <taxon>Eukaryota</taxon>
        <taxon>Cryptophyceae</taxon>
        <taxon>Pyrenomonadales</taxon>
        <taxon>Geminigeraceae</taxon>
        <taxon>Hanusia</taxon>
    </lineage>
</organism>
<evidence type="ECO:0000313" key="4">
    <source>
        <dbReference type="EMBL" id="CAD8492026.1"/>
    </source>
</evidence>
<dbReference type="SUPFAM" id="SSF51735">
    <property type="entry name" value="NAD(P)-binding Rossmann-fold domains"/>
    <property type="match status" value="1"/>
</dbReference>
<evidence type="ECO:0000256" key="1">
    <source>
        <dbReference type="SAM" id="MobiDB-lite"/>
    </source>
</evidence>
<dbReference type="Gene3D" id="3.90.180.10">
    <property type="entry name" value="Medium-chain alcohol dehydrogenases, catalytic domain"/>
    <property type="match status" value="1"/>
</dbReference>
<dbReference type="PANTHER" id="PTHR11695:SF294">
    <property type="entry name" value="RETICULON-4-INTERACTING PROTEIN 1, MITOCHONDRIAL"/>
    <property type="match status" value="1"/>
</dbReference>
<feature type="compositionally biased region" description="Acidic residues" evidence="1">
    <location>
        <begin position="394"/>
        <end position="404"/>
    </location>
</feature>
<dbReference type="InterPro" id="IPR036291">
    <property type="entry name" value="NAD(P)-bd_dom_sf"/>
</dbReference>
<proteinExistence type="predicted"/>
<dbReference type="EMBL" id="HBEO01021877">
    <property type="protein sequence ID" value="CAD8492026.1"/>
    <property type="molecule type" value="Transcribed_RNA"/>
</dbReference>
<feature type="region of interest" description="Disordered" evidence="1">
    <location>
        <begin position="375"/>
        <end position="407"/>
    </location>
</feature>
<dbReference type="AlphaFoldDB" id="A0A7S0ESB2"/>
<dbReference type="Gene3D" id="3.40.50.720">
    <property type="entry name" value="NAD(P)-binding Rossmann-like Domain"/>
    <property type="match status" value="1"/>
</dbReference>
<dbReference type="PANTHER" id="PTHR11695">
    <property type="entry name" value="ALCOHOL DEHYDROGENASE RELATED"/>
    <property type="match status" value="1"/>
</dbReference>
<reference evidence="4" key="1">
    <citation type="submission" date="2021-01" db="EMBL/GenBank/DDBJ databases">
        <authorList>
            <person name="Corre E."/>
            <person name="Pelletier E."/>
            <person name="Niang G."/>
            <person name="Scheremetjew M."/>
            <person name="Finn R."/>
            <person name="Kale V."/>
            <person name="Holt S."/>
            <person name="Cochrane G."/>
            <person name="Meng A."/>
            <person name="Brown T."/>
            <person name="Cohen L."/>
        </authorList>
    </citation>
    <scope>NUCLEOTIDE SEQUENCE</scope>
    <source>
        <strain evidence="4">CCMP325</strain>
    </source>
</reference>
<keyword evidence="2" id="KW-0732">Signal</keyword>
<sequence length="539" mass="59526">MRRKGLGAMSSSRGILSILAFLPFSQAWYAHPTALQRVSQRVTCNPTSPMGLRRAKMGELFASHVIINVESVSSSAMNSGNCKRQTCDQPYGFVNCNVESLKSGSECRNMLARSTYVSGTVKDIGSDVKTIKKGDVILAQAAFGVKERQEIEIDSTFAILKPSSFTNTQASLFPSLACLILQALWKCGIVNSSVLKGKRVVVTGGSSPVGSLAIQYFKALGSHVIAASDKAGEEKRIGADEVIDYKRNSFYDELPDLFLVVDALGSSTEEELALRRAGILYASIMNPLVAMVTREGALKGGLEVYKFSRGEQTPCEWRLSEEGARSLREFAELMQGAGVKPKFDREGYTAAEWLEAMSWPKDMDTGLRFGFPGQSLWKDEDTASGASQETSEYEREEDPEDEQDEKSLRELYERVRQTGSEEISFEAFKRSQVGAVRQVESAEHMDELLVSSPADVPVLVEFHAPFCMTCRKMMTRFKKLSKKKNDAIFLSVNVKEQKTVAGMYQVTDVPSFVLFRAGTKVAQCKGAISEKELSRFLES</sequence>
<dbReference type="InterPro" id="IPR050700">
    <property type="entry name" value="YIM1/Zinc_Alcohol_DH_Fams"/>
</dbReference>
<dbReference type="Gene3D" id="3.40.30.10">
    <property type="entry name" value="Glutaredoxin"/>
    <property type="match status" value="1"/>
</dbReference>
<dbReference type="GO" id="GO:0005739">
    <property type="term" value="C:mitochondrion"/>
    <property type="evidence" value="ECO:0007669"/>
    <property type="project" value="TreeGrafter"/>
</dbReference>
<dbReference type="PROSITE" id="PS51352">
    <property type="entry name" value="THIOREDOXIN_2"/>
    <property type="match status" value="1"/>
</dbReference>
<dbReference type="CDD" id="cd02947">
    <property type="entry name" value="TRX_family"/>
    <property type="match status" value="1"/>
</dbReference>
<dbReference type="Pfam" id="PF00085">
    <property type="entry name" value="Thioredoxin"/>
    <property type="match status" value="1"/>
</dbReference>
<evidence type="ECO:0000259" key="3">
    <source>
        <dbReference type="PROSITE" id="PS51352"/>
    </source>
</evidence>
<feature type="signal peptide" evidence="2">
    <location>
        <begin position="1"/>
        <end position="27"/>
    </location>
</feature>
<gene>
    <name evidence="4" type="ORF">HPHI1048_LOCUS14805</name>
</gene>
<dbReference type="InterPro" id="IPR036249">
    <property type="entry name" value="Thioredoxin-like_sf"/>
</dbReference>
<name>A0A7S0ESB2_9CRYP</name>
<dbReference type="SUPFAM" id="SSF52833">
    <property type="entry name" value="Thioredoxin-like"/>
    <property type="match status" value="1"/>
</dbReference>
<evidence type="ECO:0000256" key="2">
    <source>
        <dbReference type="SAM" id="SignalP"/>
    </source>
</evidence>
<dbReference type="InterPro" id="IPR011032">
    <property type="entry name" value="GroES-like_sf"/>
</dbReference>
<feature type="chain" id="PRO_5031102295" description="Thioredoxin domain-containing protein" evidence="2">
    <location>
        <begin position="28"/>
        <end position="539"/>
    </location>
</feature>
<feature type="domain" description="Thioredoxin" evidence="3">
    <location>
        <begin position="416"/>
        <end position="539"/>
    </location>
</feature>
<dbReference type="InterPro" id="IPR013766">
    <property type="entry name" value="Thioredoxin_domain"/>
</dbReference>
<dbReference type="SUPFAM" id="SSF50129">
    <property type="entry name" value="GroES-like"/>
    <property type="match status" value="1"/>
</dbReference>
<accession>A0A7S0ESB2</accession>
<protein>
    <recommendedName>
        <fullName evidence="3">Thioredoxin domain-containing protein</fullName>
    </recommendedName>
</protein>